<dbReference type="PANTHER" id="PTHR47143">
    <property type="entry name" value="TRANSIENT RECEPTOR POTENTIAL CATION CHANNEL PROTEIN PAINLESS"/>
    <property type="match status" value="1"/>
</dbReference>
<dbReference type="GO" id="GO:0034220">
    <property type="term" value="P:monoatomic ion transmembrane transport"/>
    <property type="evidence" value="ECO:0007669"/>
    <property type="project" value="UniProtKB-KW"/>
</dbReference>
<dbReference type="Proteomes" id="UP000663872">
    <property type="component" value="Unassembled WGS sequence"/>
</dbReference>
<dbReference type="Proteomes" id="UP000663825">
    <property type="component" value="Unassembled WGS sequence"/>
</dbReference>
<dbReference type="Proteomes" id="UP000663873">
    <property type="component" value="Unassembled WGS sequence"/>
</dbReference>
<protein>
    <submittedName>
        <fullName evidence="13">Uncharacterized protein</fullName>
    </submittedName>
</protein>
<keyword evidence="3" id="KW-0677">Repeat</keyword>
<evidence type="ECO:0000313" key="16">
    <source>
        <dbReference type="EMBL" id="CAF4337619.1"/>
    </source>
</evidence>
<evidence type="ECO:0000256" key="2">
    <source>
        <dbReference type="ARBA" id="ARBA00022606"/>
    </source>
</evidence>
<name>A0A818ZZT2_9BILA</name>
<dbReference type="PROSITE" id="PS50088">
    <property type="entry name" value="ANK_REPEAT"/>
    <property type="match status" value="1"/>
</dbReference>
<comment type="caution">
    <text evidence="13">The sequence shown here is derived from an EMBL/GenBank/DDBJ whole genome shotgun (WGS) entry which is preliminary data.</text>
</comment>
<dbReference type="Proteomes" id="UP000663862">
    <property type="component" value="Unassembled WGS sequence"/>
</dbReference>
<dbReference type="InterPro" id="IPR036770">
    <property type="entry name" value="Ankyrin_rpt-contain_sf"/>
</dbReference>
<dbReference type="EMBL" id="CAJOBQ010000243">
    <property type="protein sequence ID" value="CAF4304890.1"/>
    <property type="molecule type" value="Genomic_DNA"/>
</dbReference>
<dbReference type="EMBL" id="CAJOBP010002154">
    <property type="protein sequence ID" value="CAF4337619.1"/>
    <property type="molecule type" value="Genomic_DNA"/>
</dbReference>
<gene>
    <name evidence="12" type="ORF">FME351_LOCUS18167</name>
    <name evidence="13" type="ORF">GRG538_LOCUS32780</name>
    <name evidence="14" type="ORF">HFQ381_LOCUS1703</name>
    <name evidence="10" type="ORF">KIK155_LOCUS5640</name>
    <name evidence="11" type="ORF">LUA448_LOCUS18745</name>
    <name evidence="17" type="ORF">QYT958_LOCUS11473</name>
    <name evidence="9" type="ORF">TIS948_LOCUS22100</name>
    <name evidence="18" type="ORF">TOA249_LOCUS10897</name>
    <name evidence="15" type="ORF">TSG867_LOCUS6497</name>
    <name evidence="16" type="ORF">UJA718_LOCUS14917</name>
</gene>
<dbReference type="Gene3D" id="1.25.40.20">
    <property type="entry name" value="Ankyrin repeat-containing domain"/>
    <property type="match status" value="1"/>
</dbReference>
<dbReference type="Proteomes" id="UP000663869">
    <property type="component" value="Unassembled WGS sequence"/>
</dbReference>
<dbReference type="Proteomes" id="UP000663838">
    <property type="component" value="Unassembled WGS sequence"/>
</dbReference>
<dbReference type="EMBL" id="CAJNYD010002364">
    <property type="protein sequence ID" value="CAF3413620.1"/>
    <property type="molecule type" value="Genomic_DNA"/>
</dbReference>
<evidence type="ECO:0000313" key="17">
    <source>
        <dbReference type="EMBL" id="CAF4599805.1"/>
    </source>
</evidence>
<sequence>MNLFLKHINTCGMNYLLEHTDANFRTSLHLAAIHGHSNIVEDLFLLNINIYVRDDQESTPLHCVAGCACIKCHDGVDASICILDMFLRHVRNCQIHSYDALTAINGFGHNCLETATISRNRSFVEYLLNINNISLFKSLLRNAQLLDIHYQNVDTPLRKLVKFMPDLAYRVLDIFITHIGDKHDAYHKIIYDLELLEDHCHIQQWQRSRSSQMILNKSLNNCFCPMFCRYGKIEFYSDNYHRSLIAYTASHHALVHNSVLSVICKNAKQVDL</sequence>
<dbReference type="InterPro" id="IPR002110">
    <property type="entry name" value="Ankyrin_rpt"/>
</dbReference>
<dbReference type="Proteomes" id="UP000663848">
    <property type="component" value="Unassembled WGS sequence"/>
</dbReference>
<dbReference type="Proteomes" id="UP000663851">
    <property type="component" value="Unassembled WGS sequence"/>
</dbReference>
<keyword evidence="1" id="KW-0813">Transport</keyword>
<evidence type="ECO:0000313" key="15">
    <source>
        <dbReference type="EMBL" id="CAF4304890.1"/>
    </source>
</evidence>
<keyword evidence="4 8" id="KW-0040">ANK repeat</keyword>
<proteinExistence type="predicted"/>
<evidence type="ECO:0000313" key="18">
    <source>
        <dbReference type="EMBL" id="CAF4605379.1"/>
    </source>
</evidence>
<dbReference type="InterPro" id="IPR052076">
    <property type="entry name" value="TRP_cation_channel"/>
</dbReference>
<evidence type="ECO:0000313" key="10">
    <source>
        <dbReference type="EMBL" id="CAF3373647.1"/>
    </source>
</evidence>
<dbReference type="EMBL" id="CAJNYT010005804">
    <property type="protein sequence ID" value="CAF3776058.1"/>
    <property type="molecule type" value="Genomic_DNA"/>
</dbReference>
<dbReference type="EMBL" id="CAJOBS010000577">
    <property type="protein sequence ID" value="CAF4605379.1"/>
    <property type="molecule type" value="Genomic_DNA"/>
</dbReference>
<dbReference type="EMBL" id="CAJOBO010000051">
    <property type="protein sequence ID" value="CAF4111763.1"/>
    <property type="molecule type" value="Genomic_DNA"/>
</dbReference>
<evidence type="ECO:0000313" key="11">
    <source>
        <dbReference type="EMBL" id="CAF3413620.1"/>
    </source>
</evidence>
<dbReference type="EMBL" id="CAJOBR010001340">
    <property type="protein sequence ID" value="CAF4599805.1"/>
    <property type="molecule type" value="Genomic_DNA"/>
</dbReference>
<dbReference type="Proteomes" id="UP000663833">
    <property type="component" value="Unassembled WGS sequence"/>
</dbReference>
<dbReference type="AlphaFoldDB" id="A0A818ZZT2"/>
<reference evidence="13" key="1">
    <citation type="submission" date="2021-02" db="EMBL/GenBank/DDBJ databases">
        <authorList>
            <person name="Nowell W R."/>
        </authorList>
    </citation>
    <scope>NUCLEOTIDE SEQUENCE</scope>
</reference>
<evidence type="ECO:0000313" key="9">
    <source>
        <dbReference type="EMBL" id="CAF3338094.1"/>
    </source>
</evidence>
<evidence type="ECO:0000256" key="6">
    <source>
        <dbReference type="ARBA" id="ARBA00023180"/>
    </source>
</evidence>
<keyword evidence="6" id="KW-0325">Glycoprotein</keyword>
<dbReference type="GO" id="GO:1902495">
    <property type="term" value="C:transmembrane transporter complex"/>
    <property type="evidence" value="ECO:0007669"/>
    <property type="project" value="TreeGrafter"/>
</dbReference>
<dbReference type="GO" id="GO:0022857">
    <property type="term" value="F:transmembrane transporter activity"/>
    <property type="evidence" value="ECO:0007669"/>
    <property type="project" value="TreeGrafter"/>
</dbReference>
<dbReference type="SUPFAM" id="SSF48403">
    <property type="entry name" value="Ankyrin repeat"/>
    <property type="match status" value="1"/>
</dbReference>
<dbReference type="SMART" id="SM00248">
    <property type="entry name" value="ANK"/>
    <property type="match status" value="2"/>
</dbReference>
<dbReference type="Proteomes" id="UP000663865">
    <property type="component" value="Unassembled WGS sequence"/>
</dbReference>
<keyword evidence="7" id="KW-0407">Ion channel</keyword>
<dbReference type="OrthoDB" id="10015958at2759"/>
<feature type="repeat" description="ANK" evidence="8">
    <location>
        <begin position="23"/>
        <end position="55"/>
    </location>
</feature>
<evidence type="ECO:0000256" key="7">
    <source>
        <dbReference type="ARBA" id="ARBA00023303"/>
    </source>
</evidence>
<evidence type="ECO:0000313" key="12">
    <source>
        <dbReference type="EMBL" id="CAF3525007.1"/>
    </source>
</evidence>
<dbReference type="EMBL" id="CAJNXB010003774">
    <property type="protein sequence ID" value="CAF3338094.1"/>
    <property type="molecule type" value="Genomic_DNA"/>
</dbReference>
<dbReference type="EMBL" id="CAJNYU010002266">
    <property type="protein sequence ID" value="CAF3525007.1"/>
    <property type="molecule type" value="Genomic_DNA"/>
</dbReference>
<keyword evidence="20" id="KW-1185">Reference proteome</keyword>
<evidence type="ECO:0000256" key="8">
    <source>
        <dbReference type="PROSITE-ProRule" id="PRU00023"/>
    </source>
</evidence>
<evidence type="ECO:0000313" key="20">
    <source>
        <dbReference type="Proteomes" id="UP000663873"/>
    </source>
</evidence>
<evidence type="ECO:0000313" key="14">
    <source>
        <dbReference type="EMBL" id="CAF4111763.1"/>
    </source>
</evidence>
<evidence type="ECO:0000256" key="5">
    <source>
        <dbReference type="ARBA" id="ARBA00023065"/>
    </source>
</evidence>
<evidence type="ECO:0000256" key="3">
    <source>
        <dbReference type="ARBA" id="ARBA00022737"/>
    </source>
</evidence>
<evidence type="ECO:0000256" key="4">
    <source>
        <dbReference type="ARBA" id="ARBA00023043"/>
    </source>
</evidence>
<organism evidence="13 19">
    <name type="scientific">Rotaria socialis</name>
    <dbReference type="NCBI Taxonomy" id="392032"/>
    <lineage>
        <taxon>Eukaryota</taxon>
        <taxon>Metazoa</taxon>
        <taxon>Spiralia</taxon>
        <taxon>Gnathifera</taxon>
        <taxon>Rotifera</taxon>
        <taxon>Eurotatoria</taxon>
        <taxon>Bdelloidea</taxon>
        <taxon>Philodinida</taxon>
        <taxon>Philodinidae</taxon>
        <taxon>Rotaria</taxon>
    </lineage>
</organism>
<dbReference type="EMBL" id="CAJNYV010000647">
    <property type="protein sequence ID" value="CAF3373647.1"/>
    <property type="molecule type" value="Genomic_DNA"/>
</dbReference>
<accession>A0A818ZZT2</accession>
<keyword evidence="2" id="KW-0716">Sensory transduction</keyword>
<keyword evidence="5" id="KW-0406">Ion transport</keyword>
<dbReference type="PANTHER" id="PTHR47143:SF1">
    <property type="entry name" value="ION_TRANS DOMAIN-CONTAINING PROTEIN"/>
    <property type="match status" value="1"/>
</dbReference>
<evidence type="ECO:0000313" key="19">
    <source>
        <dbReference type="Proteomes" id="UP000663872"/>
    </source>
</evidence>
<evidence type="ECO:0000313" key="13">
    <source>
        <dbReference type="EMBL" id="CAF3776058.1"/>
    </source>
</evidence>
<evidence type="ECO:0000256" key="1">
    <source>
        <dbReference type="ARBA" id="ARBA00022448"/>
    </source>
</evidence>